<comment type="caution">
    <text evidence="1">The sequence shown here is derived from an EMBL/GenBank/DDBJ whole genome shotgun (WGS) entry which is preliminary data.</text>
</comment>
<reference evidence="1 2" key="2">
    <citation type="submission" date="2015-01" db="EMBL/GenBank/DDBJ databases">
        <authorList>
            <consortium name="NBRP consortium"/>
            <person name="Sawabe T."/>
            <person name="Meirelles P."/>
            <person name="Feng G."/>
            <person name="Sayaka M."/>
            <person name="Hattori M."/>
            <person name="Ohkuma M."/>
        </authorList>
    </citation>
    <scope>NUCLEOTIDE SEQUENCE [LARGE SCALE GENOMIC DNA]</scope>
    <source>
        <strain evidence="2">JCM 19241</strain>
    </source>
</reference>
<dbReference type="STRING" id="1481914.JCM19241_3635"/>
<evidence type="ECO:0000313" key="1">
    <source>
        <dbReference type="EMBL" id="GAM75723.1"/>
    </source>
</evidence>
<dbReference type="Proteomes" id="UP000031666">
    <property type="component" value="Unassembled WGS sequence"/>
</dbReference>
<dbReference type="EC" id="3.2.1.28" evidence="1"/>
<gene>
    <name evidence="1" type="ORF">JCM19241_3635</name>
</gene>
<dbReference type="AlphaFoldDB" id="A0A0B8QKT3"/>
<dbReference type="Gene3D" id="1.50.10.10">
    <property type="match status" value="1"/>
</dbReference>
<organism evidence="1 2">
    <name type="scientific">Vibrio ishigakensis</name>
    <dbReference type="NCBI Taxonomy" id="1481914"/>
    <lineage>
        <taxon>Bacteria</taxon>
        <taxon>Pseudomonadati</taxon>
        <taxon>Pseudomonadota</taxon>
        <taxon>Gammaproteobacteria</taxon>
        <taxon>Vibrionales</taxon>
        <taxon>Vibrionaceae</taxon>
        <taxon>Vibrio</taxon>
    </lineage>
</organism>
<dbReference type="GO" id="GO:0004555">
    <property type="term" value="F:alpha,alpha-trehalase activity"/>
    <property type="evidence" value="ECO:0007669"/>
    <property type="project" value="UniProtKB-EC"/>
</dbReference>
<dbReference type="GO" id="GO:0005975">
    <property type="term" value="P:carbohydrate metabolic process"/>
    <property type="evidence" value="ECO:0007669"/>
    <property type="project" value="InterPro"/>
</dbReference>
<dbReference type="SUPFAM" id="SSF48208">
    <property type="entry name" value="Six-hairpin glycosidases"/>
    <property type="match status" value="1"/>
</dbReference>
<dbReference type="InterPro" id="IPR012341">
    <property type="entry name" value="6hp_glycosidase-like_sf"/>
</dbReference>
<reference evidence="1 2" key="1">
    <citation type="submission" date="2015-01" db="EMBL/GenBank/DDBJ databases">
        <title>Vibrio sp. C94 JCM 19241 whole genome shotgun sequence.</title>
        <authorList>
            <person name="Sawabe T."/>
            <person name="Meirelles P."/>
            <person name="Feng G."/>
            <person name="Sayaka M."/>
            <person name="Hattori M."/>
            <person name="Ohkuma M."/>
        </authorList>
    </citation>
    <scope>NUCLEOTIDE SEQUENCE [LARGE SCALE GENOMIC DNA]</scope>
    <source>
        <strain evidence="2">JCM 19241</strain>
    </source>
</reference>
<keyword evidence="1" id="KW-0326">Glycosidase</keyword>
<name>A0A0B8QKT3_9VIBR</name>
<sequence length="178" mass="20286">MGWGDKTIDGAAIEHEERHTNFCEIYVDPEVKGDNPFINKLPANQELPKFADIKTELPQLAWDANVKAVAGYYKTWEIAFGNLRQPTEANGFVSNFIDTAFNNHLFMWDSAFITMFGKYAHHCFEFIGTLDNLYSKQMIDGFIGRELSIETGQNHFHRHDPTSTGRIFCLGLSGNTMR</sequence>
<accession>A0A0B8QKT3</accession>
<keyword evidence="1" id="KW-0378">Hydrolase</keyword>
<dbReference type="InterPro" id="IPR008928">
    <property type="entry name" value="6-hairpin_glycosidase_sf"/>
</dbReference>
<dbReference type="EMBL" id="BBSC01000004">
    <property type="protein sequence ID" value="GAM75723.1"/>
    <property type="molecule type" value="Genomic_DNA"/>
</dbReference>
<proteinExistence type="predicted"/>
<evidence type="ECO:0000313" key="2">
    <source>
        <dbReference type="Proteomes" id="UP000031666"/>
    </source>
</evidence>
<protein>
    <submittedName>
        <fullName evidence="1">Trehalase</fullName>
        <ecNumber evidence="1">3.2.1.28</ecNumber>
    </submittedName>
</protein>